<sequence length="138" mass="14247">MAAVALIHSALWEPADTGRARVAARLPALRTQWVAMRAEADAARRLRAATAAHAPTGGALRDALSASLTQADLAGAQLMVAGNAIQVGIKGVPFGAWMDWLERARREQRVRVAAAHASADGKPGIATVSATLQPAAAP</sequence>
<evidence type="ECO:0000256" key="1">
    <source>
        <dbReference type="ARBA" id="ARBA00004377"/>
    </source>
</evidence>
<dbReference type="InterPro" id="IPR023229">
    <property type="entry name" value="T2SS_M_periplasmic_sf"/>
</dbReference>
<evidence type="ECO:0000256" key="9">
    <source>
        <dbReference type="ARBA" id="ARBA00023136"/>
    </source>
</evidence>
<evidence type="ECO:0000256" key="3">
    <source>
        <dbReference type="ARBA" id="ARBA00022448"/>
    </source>
</evidence>
<dbReference type="GO" id="GO:0005886">
    <property type="term" value="C:plasma membrane"/>
    <property type="evidence" value="ECO:0007669"/>
    <property type="project" value="UniProtKB-SubCell"/>
</dbReference>
<dbReference type="HOGENOM" id="CLU_118900_1_0_4"/>
<evidence type="ECO:0000256" key="6">
    <source>
        <dbReference type="ARBA" id="ARBA00022692"/>
    </source>
</evidence>
<organism evidence="10 11">
    <name type="scientific">Burkholderia plantarii</name>
    <dbReference type="NCBI Taxonomy" id="41899"/>
    <lineage>
        <taxon>Bacteria</taxon>
        <taxon>Pseudomonadati</taxon>
        <taxon>Pseudomonadota</taxon>
        <taxon>Betaproteobacteria</taxon>
        <taxon>Burkholderiales</taxon>
        <taxon>Burkholderiaceae</taxon>
        <taxon>Burkholderia</taxon>
    </lineage>
</organism>
<dbReference type="Pfam" id="PF04612">
    <property type="entry name" value="T2SSM"/>
    <property type="match status" value="1"/>
</dbReference>
<keyword evidence="6" id="KW-0812">Transmembrane</keyword>
<dbReference type="KEGG" id="bgp:BGL_2c19830"/>
<evidence type="ECO:0000256" key="5">
    <source>
        <dbReference type="ARBA" id="ARBA00022519"/>
    </source>
</evidence>
<dbReference type="SUPFAM" id="SSF103054">
    <property type="entry name" value="General secretion pathway protein M, EpsM"/>
    <property type="match status" value="1"/>
</dbReference>
<reference evidence="10 11" key="2">
    <citation type="journal article" date="2016" name="Appl. Microbiol. Biotechnol.">
        <title>Mutations improving production and secretion of extracellular lipase by Burkholderia glumae PG1.</title>
        <authorList>
            <person name="Knapp A."/>
            <person name="Voget S."/>
            <person name="Gao R."/>
            <person name="Zaburannyi N."/>
            <person name="Krysciak D."/>
            <person name="Breuer M."/>
            <person name="Hauer B."/>
            <person name="Streit W.R."/>
            <person name="Muller R."/>
            <person name="Daniel R."/>
            <person name="Jaeger K.E."/>
        </authorList>
    </citation>
    <scope>NUCLEOTIDE SEQUENCE [LARGE SCALE GENOMIC DNA]</scope>
    <source>
        <strain evidence="10 11">PG1</strain>
    </source>
</reference>
<comment type="subcellular location">
    <subcellularLocation>
        <location evidence="1">Cell inner membrane</location>
        <topology evidence="1">Single-pass membrane protein</topology>
    </subcellularLocation>
</comment>
<accession>A0A0B6RXF2</accession>
<dbReference type="GO" id="GO:0015627">
    <property type="term" value="C:type II protein secretion system complex"/>
    <property type="evidence" value="ECO:0007669"/>
    <property type="project" value="InterPro"/>
</dbReference>
<reference evidence="11" key="1">
    <citation type="submission" date="2011-03" db="EMBL/GenBank/DDBJ databases">
        <authorList>
            <person name="Voget S."/>
            <person name="Streit W.R."/>
            <person name="Jaeger K.E."/>
            <person name="Daniel R."/>
        </authorList>
    </citation>
    <scope>NUCLEOTIDE SEQUENCE [LARGE SCALE GENOMIC DNA]</scope>
    <source>
        <strain evidence="11">PG1</strain>
    </source>
</reference>
<dbReference type="InterPro" id="IPR007690">
    <property type="entry name" value="T2SS_GspM"/>
</dbReference>
<evidence type="ECO:0000256" key="7">
    <source>
        <dbReference type="ARBA" id="ARBA00022927"/>
    </source>
</evidence>
<dbReference type="EMBL" id="CP002581">
    <property type="protein sequence ID" value="AJK50047.1"/>
    <property type="molecule type" value="Genomic_DNA"/>
</dbReference>
<evidence type="ECO:0000256" key="8">
    <source>
        <dbReference type="ARBA" id="ARBA00022989"/>
    </source>
</evidence>
<protein>
    <submittedName>
        <fullName evidence="10">General secretion pathway protein M</fullName>
    </submittedName>
</protein>
<evidence type="ECO:0000256" key="2">
    <source>
        <dbReference type="ARBA" id="ARBA00010637"/>
    </source>
</evidence>
<evidence type="ECO:0000256" key="4">
    <source>
        <dbReference type="ARBA" id="ARBA00022475"/>
    </source>
</evidence>
<dbReference type="AlphaFoldDB" id="A0A0B6RXF2"/>
<keyword evidence="9" id="KW-0472">Membrane</keyword>
<keyword evidence="3" id="KW-0813">Transport</keyword>
<dbReference type="Gene3D" id="3.30.1360.100">
    <property type="entry name" value="General secretion pathway protein M, EpsM"/>
    <property type="match status" value="1"/>
</dbReference>
<dbReference type="Proteomes" id="UP000031838">
    <property type="component" value="Chromosome 2"/>
</dbReference>
<keyword evidence="11" id="KW-1185">Reference proteome</keyword>
<name>A0A0B6RXF2_BURPL</name>
<evidence type="ECO:0000313" key="11">
    <source>
        <dbReference type="Proteomes" id="UP000031838"/>
    </source>
</evidence>
<keyword evidence="8" id="KW-1133">Transmembrane helix</keyword>
<dbReference type="GO" id="GO:0015628">
    <property type="term" value="P:protein secretion by the type II secretion system"/>
    <property type="evidence" value="ECO:0007669"/>
    <property type="project" value="InterPro"/>
</dbReference>
<comment type="similarity">
    <text evidence="2">Belongs to the GSP M family.</text>
</comment>
<proteinExistence type="inferred from homology"/>
<evidence type="ECO:0000313" key="10">
    <source>
        <dbReference type="EMBL" id="AJK50047.1"/>
    </source>
</evidence>
<keyword evidence="5" id="KW-0997">Cell inner membrane</keyword>
<keyword evidence="4" id="KW-1003">Cell membrane</keyword>
<gene>
    <name evidence="10" type="primary">gspM</name>
    <name evidence="10" type="ORF">BGL_2c19830</name>
</gene>
<keyword evidence="7" id="KW-0653">Protein transport</keyword>